<protein>
    <submittedName>
        <fullName evidence="3">Prolyl oligopeptidase family serine peptidase</fullName>
    </submittedName>
</protein>
<comment type="similarity">
    <text evidence="1">Belongs to the AB hydrolase superfamily.</text>
</comment>
<keyword evidence="4" id="KW-1185">Reference proteome</keyword>
<dbReference type="PANTHER" id="PTHR22946">
    <property type="entry name" value="DIENELACTONE HYDROLASE DOMAIN-CONTAINING PROTEIN-RELATED"/>
    <property type="match status" value="1"/>
</dbReference>
<gene>
    <name evidence="3" type="ORF">WAB15_37925</name>
</gene>
<organism evidence="3 4">
    <name type="scientific">Streptomyces sirii</name>
    <dbReference type="NCBI Taxonomy" id="3127701"/>
    <lineage>
        <taxon>Bacteria</taxon>
        <taxon>Bacillati</taxon>
        <taxon>Actinomycetota</taxon>
        <taxon>Actinomycetes</taxon>
        <taxon>Kitasatosporales</taxon>
        <taxon>Streptomycetaceae</taxon>
        <taxon>Streptomyces</taxon>
    </lineage>
</organism>
<dbReference type="EMBL" id="CP147982">
    <property type="protein sequence ID" value="WXK81329.1"/>
    <property type="molecule type" value="Genomic_DNA"/>
</dbReference>
<accession>A0ABZ2QXQ2</accession>
<evidence type="ECO:0000259" key="2">
    <source>
        <dbReference type="Pfam" id="PF00326"/>
    </source>
</evidence>
<dbReference type="Pfam" id="PF00326">
    <property type="entry name" value="Peptidase_S9"/>
    <property type="match status" value="1"/>
</dbReference>
<name>A0ABZ2QXQ2_9ACTN</name>
<dbReference type="InterPro" id="IPR029058">
    <property type="entry name" value="AB_hydrolase_fold"/>
</dbReference>
<evidence type="ECO:0000313" key="3">
    <source>
        <dbReference type="EMBL" id="WXK81329.1"/>
    </source>
</evidence>
<proteinExistence type="inferred from homology"/>
<dbReference type="InterPro" id="IPR001375">
    <property type="entry name" value="Peptidase_S9_cat"/>
</dbReference>
<evidence type="ECO:0000313" key="4">
    <source>
        <dbReference type="Proteomes" id="UP001626628"/>
    </source>
</evidence>
<sequence length="389" mass="42460">MASAPPAVRPARLPEPLFRACGYFLPRLLFLRSRYAPQVGWGDIAVALDGFPCDDLDLASAAFWDEWRRRWTSLGDRYARLSGGSSTAAGRARAARAAAGCYHWAEFMYFDDAPRKYRLRGQVREFFRAGLEGADLDFEEGELPAGEVGPEPVPYWLVLPPAHRRPAGRLPCVVLSNGLDSMTEVEVLALAETYLDRGMAALLFDGPGQGLQVGRTPLRIDMEDVVAALVERLRADHRIAADRLAFFGVSFGGYFALRVARSLGDAFACVVNASGGPRVAPYDELPRRLKDDFRFAFMGGGAADMRVRLAALALDVGGPIGTEVLSIHGALDDIFPLSALEELDRAWGPRHRLLTHPGEAHVCLNMIDTWSLEAADWVADRLLAPGGPA</sequence>
<dbReference type="PANTHER" id="PTHR22946:SF12">
    <property type="entry name" value="CONIDIAL PIGMENT BIOSYNTHESIS PROTEIN AYG1 (AFU_ORTHOLOGUE AFUA_2G17550)"/>
    <property type="match status" value="1"/>
</dbReference>
<dbReference type="InterPro" id="IPR050261">
    <property type="entry name" value="FrsA_esterase"/>
</dbReference>
<dbReference type="SUPFAM" id="SSF53474">
    <property type="entry name" value="alpha/beta-Hydrolases"/>
    <property type="match status" value="1"/>
</dbReference>
<dbReference type="Proteomes" id="UP001626628">
    <property type="component" value="Chromosome"/>
</dbReference>
<reference evidence="3 4" key="1">
    <citation type="submission" date="2024-03" db="EMBL/GenBank/DDBJ databases">
        <title>The complete genome of Streptomyces sirii sp.nov.</title>
        <authorList>
            <person name="Zakalyukina Y.V."/>
            <person name="Belik A.R."/>
            <person name="Biryukov M.V."/>
            <person name="Baturina O.A."/>
            <person name="Kabilov M.R."/>
        </authorList>
    </citation>
    <scope>NUCLEOTIDE SEQUENCE [LARGE SCALE GENOMIC DNA]</scope>
    <source>
        <strain evidence="3 4">BP-8</strain>
    </source>
</reference>
<evidence type="ECO:0000256" key="1">
    <source>
        <dbReference type="ARBA" id="ARBA00008645"/>
    </source>
</evidence>
<dbReference type="RefSeq" id="WP_399148489.1">
    <property type="nucleotide sequence ID" value="NZ_CP147982.1"/>
</dbReference>
<dbReference type="Gene3D" id="3.40.50.1820">
    <property type="entry name" value="alpha/beta hydrolase"/>
    <property type="match status" value="1"/>
</dbReference>
<feature type="domain" description="Peptidase S9 prolyl oligopeptidase catalytic" evidence="2">
    <location>
        <begin position="221"/>
        <end position="379"/>
    </location>
</feature>